<dbReference type="EMBL" id="CAICTM010001117">
    <property type="protein sequence ID" value="CAB9520602.1"/>
    <property type="molecule type" value="Genomic_DNA"/>
</dbReference>
<reference evidence="3" key="1">
    <citation type="submission" date="2020-06" db="EMBL/GenBank/DDBJ databases">
        <authorList>
            <consortium name="Plant Systems Biology data submission"/>
        </authorList>
    </citation>
    <scope>NUCLEOTIDE SEQUENCE</scope>
    <source>
        <strain evidence="3">D6</strain>
    </source>
</reference>
<accession>A0A9N8HPR0</accession>
<keyword evidence="4" id="KW-1185">Reference proteome</keyword>
<evidence type="ECO:0000256" key="1">
    <source>
        <dbReference type="SAM" id="MobiDB-lite"/>
    </source>
</evidence>
<feature type="signal peptide" evidence="2">
    <location>
        <begin position="1"/>
        <end position="18"/>
    </location>
</feature>
<name>A0A9N8HPR0_9STRA</name>
<feature type="compositionally biased region" description="Polar residues" evidence="1">
    <location>
        <begin position="118"/>
        <end position="131"/>
    </location>
</feature>
<evidence type="ECO:0000313" key="3">
    <source>
        <dbReference type="EMBL" id="CAB9520602.1"/>
    </source>
</evidence>
<protein>
    <submittedName>
        <fullName evidence="3">Uncharacterized protein</fullName>
    </submittedName>
</protein>
<feature type="chain" id="PRO_5040187064" evidence="2">
    <location>
        <begin position="19"/>
        <end position="193"/>
    </location>
</feature>
<comment type="caution">
    <text evidence="3">The sequence shown here is derived from an EMBL/GenBank/DDBJ whole genome shotgun (WGS) entry which is preliminary data.</text>
</comment>
<keyword evidence="2" id="KW-0732">Signal</keyword>
<dbReference type="AlphaFoldDB" id="A0A9N8HPR0"/>
<feature type="compositionally biased region" description="Polar residues" evidence="1">
    <location>
        <begin position="95"/>
        <end position="109"/>
    </location>
</feature>
<feature type="region of interest" description="Disordered" evidence="1">
    <location>
        <begin position="63"/>
        <end position="148"/>
    </location>
</feature>
<evidence type="ECO:0000313" key="4">
    <source>
        <dbReference type="Proteomes" id="UP001153069"/>
    </source>
</evidence>
<dbReference type="Proteomes" id="UP001153069">
    <property type="component" value="Unassembled WGS sequence"/>
</dbReference>
<feature type="compositionally biased region" description="Low complexity" evidence="1">
    <location>
        <begin position="63"/>
        <end position="93"/>
    </location>
</feature>
<evidence type="ECO:0000256" key="2">
    <source>
        <dbReference type="SAM" id="SignalP"/>
    </source>
</evidence>
<sequence>MILLFATYLLHNTKTTSAEEPLSADFTFHDMLQFNIELTQAQQSQQQQQVLTMMQPKQPQMFVQPQEQQFMQPQPQPPQQHQAPSQQPSQVVQLRHQQTQVVQLPQPEQQRAVFERQGTGSSTNSKHSLSLKSLAPDNDSGGRKHSMKSLNSSWTKMATDDFNQSATEFSLNNSVHNFNSKAHKFNQRIANHQ</sequence>
<gene>
    <name evidence="3" type="ORF">SEMRO_1119_G243170.1</name>
</gene>
<organism evidence="3 4">
    <name type="scientific">Seminavis robusta</name>
    <dbReference type="NCBI Taxonomy" id="568900"/>
    <lineage>
        <taxon>Eukaryota</taxon>
        <taxon>Sar</taxon>
        <taxon>Stramenopiles</taxon>
        <taxon>Ochrophyta</taxon>
        <taxon>Bacillariophyta</taxon>
        <taxon>Bacillariophyceae</taxon>
        <taxon>Bacillariophycidae</taxon>
        <taxon>Naviculales</taxon>
        <taxon>Naviculaceae</taxon>
        <taxon>Seminavis</taxon>
    </lineage>
</organism>
<proteinExistence type="predicted"/>